<evidence type="ECO:0000256" key="6">
    <source>
        <dbReference type="SAM" id="Phobius"/>
    </source>
</evidence>
<dbReference type="STRING" id="334426.A0A158PM12"/>
<dbReference type="OrthoDB" id="5963193at2759"/>
<dbReference type="WBParaSite" id="ACOC_0001205001-mRNA-1">
    <property type="protein sequence ID" value="ACOC_0001205001-mRNA-1"/>
    <property type="gene ID" value="ACOC_0001205001"/>
</dbReference>
<evidence type="ECO:0000313" key="8">
    <source>
        <dbReference type="Proteomes" id="UP000267027"/>
    </source>
</evidence>
<dbReference type="GO" id="GO:0016020">
    <property type="term" value="C:membrane"/>
    <property type="evidence" value="ECO:0007669"/>
    <property type="project" value="UniProtKB-SubCell"/>
</dbReference>
<keyword evidence="5 6" id="KW-0472">Membrane</keyword>
<comment type="subcellular location">
    <subcellularLocation>
        <location evidence="1">Membrane</location>
        <topology evidence="1">Multi-pass membrane protein</topology>
    </subcellularLocation>
</comment>
<dbReference type="EMBL" id="UYYA01004878">
    <property type="protein sequence ID" value="VDM63636.1"/>
    <property type="molecule type" value="Genomic_DNA"/>
</dbReference>
<keyword evidence="4 6" id="KW-1133">Transmembrane helix</keyword>
<gene>
    <name evidence="7" type="ORF">ACOC_LOCUS12051</name>
</gene>
<feature type="transmembrane region" description="Helical" evidence="6">
    <location>
        <begin position="120"/>
        <end position="139"/>
    </location>
</feature>
<comment type="similarity">
    <text evidence="2">Belongs to the TDE1 family.</text>
</comment>
<reference evidence="9" key="1">
    <citation type="submission" date="2016-04" db="UniProtKB">
        <authorList>
            <consortium name="WormBaseParasite"/>
        </authorList>
    </citation>
    <scope>IDENTIFICATION</scope>
</reference>
<name>A0A158PM12_ANGCS</name>
<evidence type="ECO:0000256" key="3">
    <source>
        <dbReference type="ARBA" id="ARBA00022692"/>
    </source>
</evidence>
<dbReference type="Proteomes" id="UP000267027">
    <property type="component" value="Unassembled WGS sequence"/>
</dbReference>
<evidence type="ECO:0000313" key="7">
    <source>
        <dbReference type="EMBL" id="VDM63636.1"/>
    </source>
</evidence>
<dbReference type="AlphaFoldDB" id="A0A158PM12"/>
<evidence type="ECO:0000256" key="2">
    <source>
        <dbReference type="ARBA" id="ARBA00006665"/>
    </source>
</evidence>
<evidence type="ECO:0000313" key="9">
    <source>
        <dbReference type="WBParaSite" id="ACOC_0001205001-mRNA-1"/>
    </source>
</evidence>
<dbReference type="Pfam" id="PF03348">
    <property type="entry name" value="Serinc"/>
    <property type="match status" value="1"/>
</dbReference>
<dbReference type="InterPro" id="IPR005016">
    <property type="entry name" value="TDE1/TMS"/>
</dbReference>
<keyword evidence="8" id="KW-1185">Reference proteome</keyword>
<protein>
    <submittedName>
        <fullName evidence="9">ABC2_membrane domain-containing protein</fullName>
    </submittedName>
</protein>
<evidence type="ECO:0000256" key="1">
    <source>
        <dbReference type="ARBA" id="ARBA00004141"/>
    </source>
</evidence>
<proteinExistence type="inferred from homology"/>
<keyword evidence="3 6" id="KW-0812">Transmembrane</keyword>
<evidence type="ECO:0000256" key="4">
    <source>
        <dbReference type="ARBA" id="ARBA00022989"/>
    </source>
</evidence>
<reference evidence="7 8" key="2">
    <citation type="submission" date="2018-11" db="EMBL/GenBank/DDBJ databases">
        <authorList>
            <consortium name="Pathogen Informatics"/>
        </authorList>
    </citation>
    <scope>NUCLEOTIDE SEQUENCE [LARGE SCALE GENOMIC DNA]</scope>
    <source>
        <strain evidence="7 8">Costa Rica</strain>
    </source>
</reference>
<feature type="transmembrane region" description="Helical" evidence="6">
    <location>
        <begin position="86"/>
        <end position="108"/>
    </location>
</feature>
<accession>A0A158PM12</accession>
<evidence type="ECO:0000256" key="5">
    <source>
        <dbReference type="ARBA" id="ARBA00023136"/>
    </source>
</evidence>
<sequence length="141" mass="16106">FLLFSCHPVEVSVHYIFEIVLVHVPVSSSLATALKTTGTPRHKRLEWIHDSNHSMTSTNTEWVRFSLLRHAQLQLPAAVEAQLVRYAVRMCAALASFFFIFMIMMFGVKSSRDARSSIQNGFWLAFFLIIIMLRTPVYGTV</sequence>
<organism evidence="9">
    <name type="scientific">Angiostrongylus costaricensis</name>
    <name type="common">Nematode worm</name>
    <dbReference type="NCBI Taxonomy" id="334426"/>
    <lineage>
        <taxon>Eukaryota</taxon>
        <taxon>Metazoa</taxon>
        <taxon>Ecdysozoa</taxon>
        <taxon>Nematoda</taxon>
        <taxon>Chromadorea</taxon>
        <taxon>Rhabditida</taxon>
        <taxon>Rhabditina</taxon>
        <taxon>Rhabditomorpha</taxon>
        <taxon>Strongyloidea</taxon>
        <taxon>Metastrongylidae</taxon>
        <taxon>Angiostrongylus</taxon>
    </lineage>
</organism>